<accession>A0A1Y4MXD3</accession>
<evidence type="ECO:0000313" key="2">
    <source>
        <dbReference type="Proteomes" id="UP000196386"/>
    </source>
</evidence>
<proteinExistence type="predicted"/>
<dbReference type="RefSeq" id="WP_087300702.1">
    <property type="nucleotide sequence ID" value="NZ_NFKP01000007.1"/>
</dbReference>
<dbReference type="AlphaFoldDB" id="A0A1Y4MXD3"/>
<dbReference type="EMBL" id="NFKP01000007">
    <property type="protein sequence ID" value="OUP69876.1"/>
    <property type="molecule type" value="Genomic_DNA"/>
</dbReference>
<name>A0A1Y4MXD3_9FIRM</name>
<sequence length="108" mass="12246">MFDNIFVFLSTIMDSEKAPLMDNYENPLEGRTYSGLLAKFIEGIPEEFQVSDCLRDNARQGLYSVLDSDDGFVKDNESENLNGRSYSTEQILDSNENPIFSRAIFATN</sequence>
<dbReference type="Proteomes" id="UP000196386">
    <property type="component" value="Unassembled WGS sequence"/>
</dbReference>
<protein>
    <submittedName>
        <fullName evidence="1">Uncharacterized protein</fullName>
    </submittedName>
</protein>
<evidence type="ECO:0000313" key="1">
    <source>
        <dbReference type="EMBL" id="OUP69876.1"/>
    </source>
</evidence>
<reference evidence="2" key="1">
    <citation type="submission" date="2017-04" db="EMBL/GenBank/DDBJ databases">
        <title>Function of individual gut microbiota members based on whole genome sequencing of pure cultures obtained from chicken caecum.</title>
        <authorList>
            <person name="Medvecky M."/>
            <person name="Cejkova D."/>
            <person name="Polansky O."/>
            <person name="Karasova D."/>
            <person name="Kubasova T."/>
            <person name="Cizek A."/>
            <person name="Rychlik I."/>
        </authorList>
    </citation>
    <scope>NUCLEOTIDE SEQUENCE [LARGE SCALE GENOMIC DNA]</scope>
    <source>
        <strain evidence="2">An175</strain>
    </source>
</reference>
<comment type="caution">
    <text evidence="1">The sequence shown here is derived from an EMBL/GenBank/DDBJ whole genome shotgun (WGS) entry which is preliminary data.</text>
</comment>
<organism evidence="1 2">
    <name type="scientific">Anaerotruncus colihominis</name>
    <dbReference type="NCBI Taxonomy" id="169435"/>
    <lineage>
        <taxon>Bacteria</taxon>
        <taxon>Bacillati</taxon>
        <taxon>Bacillota</taxon>
        <taxon>Clostridia</taxon>
        <taxon>Eubacteriales</taxon>
        <taxon>Oscillospiraceae</taxon>
        <taxon>Anaerotruncus</taxon>
    </lineage>
</organism>
<gene>
    <name evidence="1" type="ORF">B5F11_07790</name>
</gene>